<feature type="coiled-coil region" evidence="1">
    <location>
        <begin position="38"/>
        <end position="65"/>
    </location>
</feature>
<sequence length="114" mass="13158">MLFGVESSVVVVGAAVSSFLVVDMTIWFFSWRSNRKRLKRLEFEIEEMRLEMRKLRDEMNVVKQLQTAKMVEVNSVPQINLNHLTPTVPSSESPPSSTADYVDAVEDWYSKNFL</sequence>
<keyword evidence="1" id="KW-0175">Coiled coil</keyword>
<keyword evidence="2" id="KW-1133">Transmembrane helix</keyword>
<dbReference type="Proteomes" id="UP000887577">
    <property type="component" value="Unplaced"/>
</dbReference>
<keyword evidence="2" id="KW-0472">Membrane</keyword>
<name>A0A914YCK5_9BILA</name>
<organism evidence="3 4">
    <name type="scientific">Panagrolaimus superbus</name>
    <dbReference type="NCBI Taxonomy" id="310955"/>
    <lineage>
        <taxon>Eukaryota</taxon>
        <taxon>Metazoa</taxon>
        <taxon>Ecdysozoa</taxon>
        <taxon>Nematoda</taxon>
        <taxon>Chromadorea</taxon>
        <taxon>Rhabditida</taxon>
        <taxon>Tylenchina</taxon>
        <taxon>Panagrolaimomorpha</taxon>
        <taxon>Panagrolaimoidea</taxon>
        <taxon>Panagrolaimidae</taxon>
        <taxon>Panagrolaimus</taxon>
    </lineage>
</organism>
<keyword evidence="3" id="KW-1185">Reference proteome</keyword>
<accession>A0A914YCK5</accession>
<protein>
    <submittedName>
        <fullName evidence="4">Uncharacterized protein</fullName>
    </submittedName>
</protein>
<evidence type="ECO:0000256" key="1">
    <source>
        <dbReference type="SAM" id="Coils"/>
    </source>
</evidence>
<reference evidence="4" key="1">
    <citation type="submission" date="2022-11" db="UniProtKB">
        <authorList>
            <consortium name="WormBaseParasite"/>
        </authorList>
    </citation>
    <scope>IDENTIFICATION</scope>
</reference>
<evidence type="ECO:0000313" key="3">
    <source>
        <dbReference type="Proteomes" id="UP000887577"/>
    </source>
</evidence>
<dbReference type="WBParaSite" id="PSU_v2.g17028.t1">
    <property type="protein sequence ID" value="PSU_v2.g17028.t1"/>
    <property type="gene ID" value="PSU_v2.g17028"/>
</dbReference>
<evidence type="ECO:0000256" key="2">
    <source>
        <dbReference type="SAM" id="Phobius"/>
    </source>
</evidence>
<keyword evidence="2" id="KW-0812">Transmembrane</keyword>
<proteinExistence type="predicted"/>
<evidence type="ECO:0000313" key="4">
    <source>
        <dbReference type="WBParaSite" id="PSU_v2.g17028.t1"/>
    </source>
</evidence>
<dbReference type="AlphaFoldDB" id="A0A914YCK5"/>
<feature type="transmembrane region" description="Helical" evidence="2">
    <location>
        <begin position="12"/>
        <end position="31"/>
    </location>
</feature>